<sequence>MSTVRVKGLKQVARRFDRTERQTRRAAKLAINDTVRKMRTLGSREIRKQVALKASYVKKHLNVQLATERSLFGRVYATRRPVLLSRFGAKQLTRKASGAAGDPSRSIPAGRKQAGVSVRVKAGGSRKKMRGAFFIRLKRGPYRGEGATGLAIRTGPGRDAIDVKHGPSVDQVWRDVRDNIQPQADENLAREMRRQLRRLT</sequence>
<dbReference type="RefSeq" id="WP_109679644.1">
    <property type="nucleotide sequence ID" value="NZ_CP086615.1"/>
</dbReference>
<name>A0A2U2MXP0_9GAMM</name>
<dbReference type="Proteomes" id="UP000245474">
    <property type="component" value="Unassembled WGS sequence"/>
</dbReference>
<evidence type="ECO:0000313" key="3">
    <source>
        <dbReference type="Proteomes" id="UP000245474"/>
    </source>
</evidence>
<dbReference type="AlphaFoldDB" id="A0A2U2MXP0"/>
<dbReference type="Pfam" id="PF06763">
    <property type="entry name" value="Minor_tail_Z"/>
    <property type="match status" value="1"/>
</dbReference>
<evidence type="ECO:0000313" key="2">
    <source>
        <dbReference type="EMBL" id="PWG61771.1"/>
    </source>
</evidence>
<gene>
    <name evidence="2" type="ORF">DEM34_15000</name>
</gene>
<dbReference type="InterPro" id="IPR010633">
    <property type="entry name" value="Phage_lambda_GpZ"/>
</dbReference>
<dbReference type="EMBL" id="QFFI01000027">
    <property type="protein sequence ID" value="PWG61771.1"/>
    <property type="molecule type" value="Genomic_DNA"/>
</dbReference>
<feature type="region of interest" description="Disordered" evidence="1">
    <location>
        <begin position="94"/>
        <end position="114"/>
    </location>
</feature>
<accession>A0A2U2MXP0</accession>
<keyword evidence="3" id="KW-1185">Reference proteome</keyword>
<proteinExistence type="predicted"/>
<reference evidence="2 3" key="1">
    <citation type="submission" date="2018-05" db="EMBL/GenBank/DDBJ databases">
        <title>Spiribacter halobius sp. nov., a moderately halophilic bacterium isolated from marine solar saltern.</title>
        <authorList>
            <person name="Zheng W.-S."/>
            <person name="Lu D.-C."/>
            <person name="Du Z.-J."/>
        </authorList>
    </citation>
    <scope>NUCLEOTIDE SEQUENCE [LARGE SCALE GENOMIC DNA]</scope>
    <source>
        <strain evidence="2 3">E85</strain>
    </source>
</reference>
<dbReference type="OrthoDB" id="6157741at2"/>
<protein>
    <submittedName>
        <fullName evidence="2">Uncharacterized protein</fullName>
    </submittedName>
</protein>
<evidence type="ECO:0000256" key="1">
    <source>
        <dbReference type="SAM" id="MobiDB-lite"/>
    </source>
</evidence>
<comment type="caution">
    <text evidence="2">The sequence shown here is derived from an EMBL/GenBank/DDBJ whole genome shotgun (WGS) entry which is preliminary data.</text>
</comment>
<organism evidence="2 3">
    <name type="scientific">Sediminicurvatus halobius</name>
    <dbReference type="NCBI Taxonomy" id="2182432"/>
    <lineage>
        <taxon>Bacteria</taxon>
        <taxon>Pseudomonadati</taxon>
        <taxon>Pseudomonadota</taxon>
        <taxon>Gammaproteobacteria</taxon>
        <taxon>Chromatiales</taxon>
        <taxon>Ectothiorhodospiraceae</taxon>
        <taxon>Sediminicurvatus</taxon>
    </lineage>
</organism>